<dbReference type="Gene3D" id="2.60.40.790">
    <property type="match status" value="1"/>
</dbReference>
<dbReference type="CDD" id="cd06464">
    <property type="entry name" value="ACD_sHsps-like"/>
    <property type="match status" value="1"/>
</dbReference>
<evidence type="ECO:0000256" key="1">
    <source>
        <dbReference type="ARBA" id="ARBA00023016"/>
    </source>
</evidence>
<dbReference type="InterPro" id="IPR002068">
    <property type="entry name" value="A-crystallin/Hsp20_dom"/>
</dbReference>
<feature type="domain" description="SHSP" evidence="4">
    <location>
        <begin position="13"/>
        <end position="130"/>
    </location>
</feature>
<evidence type="ECO:0000313" key="5">
    <source>
        <dbReference type="EMBL" id="CUF08011.1"/>
    </source>
</evidence>
<organism evidence="5 6">
    <name type="scientific">Bodo saltans</name>
    <name type="common">Flagellated protozoan</name>
    <dbReference type="NCBI Taxonomy" id="75058"/>
    <lineage>
        <taxon>Eukaryota</taxon>
        <taxon>Discoba</taxon>
        <taxon>Euglenozoa</taxon>
        <taxon>Kinetoplastea</taxon>
        <taxon>Metakinetoplastina</taxon>
        <taxon>Eubodonida</taxon>
        <taxon>Bodonidae</taxon>
        <taxon>Bodo</taxon>
    </lineage>
</organism>
<dbReference type="PANTHER" id="PTHR11527">
    <property type="entry name" value="HEAT-SHOCK PROTEIN 20 FAMILY MEMBER"/>
    <property type="match status" value="1"/>
</dbReference>
<keyword evidence="6" id="KW-1185">Reference proteome</keyword>
<evidence type="ECO:0000256" key="3">
    <source>
        <dbReference type="RuleBase" id="RU003616"/>
    </source>
</evidence>
<name>A0A0S4ITJ1_BODSA</name>
<dbReference type="Pfam" id="PF00011">
    <property type="entry name" value="HSP20"/>
    <property type="match status" value="1"/>
</dbReference>
<dbReference type="SUPFAM" id="SSF49764">
    <property type="entry name" value="HSP20-like chaperones"/>
    <property type="match status" value="1"/>
</dbReference>
<evidence type="ECO:0000259" key="4">
    <source>
        <dbReference type="PROSITE" id="PS01031"/>
    </source>
</evidence>
<reference evidence="6" key="1">
    <citation type="submission" date="2015-09" db="EMBL/GenBank/DDBJ databases">
        <authorList>
            <consortium name="Pathogen Informatics"/>
        </authorList>
    </citation>
    <scope>NUCLEOTIDE SEQUENCE [LARGE SCALE GENOMIC DNA]</scope>
    <source>
        <strain evidence="6">Lake Konstanz</strain>
    </source>
</reference>
<dbReference type="AlphaFoldDB" id="A0A0S4ITJ1"/>
<dbReference type="Proteomes" id="UP000051952">
    <property type="component" value="Unassembled WGS sequence"/>
</dbReference>
<dbReference type="InterPro" id="IPR031107">
    <property type="entry name" value="Small_HSP"/>
</dbReference>
<dbReference type="OMA" id="TGRFERC"/>
<dbReference type="OrthoDB" id="1431247at2759"/>
<sequence length="130" mass="14447">MKQMGGSSRYFAMTSSGWQPTTDVVQSERGYRVVTDLAGVKKDDIDVTMENNKLCISGNRPLPEWAQKDHSIVMNERGYGRFERCLQLPNAVQESTLRAALSDGVLEVTMDKIPTTTANTVRGANHIKID</sequence>
<dbReference type="InterPro" id="IPR008978">
    <property type="entry name" value="HSP20-like_chaperone"/>
</dbReference>
<protein>
    <submittedName>
        <fullName evidence="5">Heat shock protein 20, putative</fullName>
    </submittedName>
</protein>
<keyword evidence="1 5" id="KW-0346">Stress response</keyword>
<comment type="similarity">
    <text evidence="2 3">Belongs to the small heat shock protein (HSP20) family.</text>
</comment>
<dbReference type="VEuPathDB" id="TriTrypDB:BSAL_59005"/>
<gene>
    <name evidence="5" type="ORF">BSAL_59005</name>
</gene>
<accession>A0A0S4ITJ1</accession>
<dbReference type="PROSITE" id="PS01031">
    <property type="entry name" value="SHSP"/>
    <property type="match status" value="1"/>
</dbReference>
<proteinExistence type="inferred from homology"/>
<evidence type="ECO:0000256" key="2">
    <source>
        <dbReference type="PROSITE-ProRule" id="PRU00285"/>
    </source>
</evidence>
<dbReference type="EMBL" id="CYKH01000238">
    <property type="protein sequence ID" value="CUF08011.1"/>
    <property type="molecule type" value="Genomic_DNA"/>
</dbReference>
<evidence type="ECO:0000313" key="6">
    <source>
        <dbReference type="Proteomes" id="UP000051952"/>
    </source>
</evidence>